<keyword evidence="3" id="KW-1185">Reference proteome</keyword>
<evidence type="ECO:0000313" key="2">
    <source>
        <dbReference type="EMBL" id="KAJ8792618.1"/>
    </source>
</evidence>
<accession>A0AB34HK26</accession>
<protein>
    <submittedName>
        <fullName evidence="2">Uncharacterized protein</fullName>
    </submittedName>
</protein>
<feature type="region of interest" description="Disordered" evidence="1">
    <location>
        <begin position="25"/>
        <end position="149"/>
    </location>
</feature>
<evidence type="ECO:0000313" key="3">
    <source>
        <dbReference type="Proteomes" id="UP001159641"/>
    </source>
</evidence>
<gene>
    <name evidence="2" type="ORF">J1605_019837</name>
</gene>
<dbReference type="AlphaFoldDB" id="A0AB34HK26"/>
<sequence length="197" mass="20769">MGLSVLLTAQCGLGAASVIEKFSGKPHGVLSESGELRSAAREAGASCRPRDTRAILDRRGTPENRGSRDPRAAQGPKVTLAGRRATGRWESSPGHHDGDVDDDVDDDDDDGDDDDDDDDDDGGYIGLPGLFGLPGSDGERGLPGVPGKRGKMGRPVKIFRVYYADSMGEPDLPLAMRPHPPAAWAFFASLCSALALL</sequence>
<proteinExistence type="predicted"/>
<comment type="caution">
    <text evidence="2">The sequence shown here is derived from an EMBL/GenBank/DDBJ whole genome shotgun (WGS) entry which is preliminary data.</text>
</comment>
<organism evidence="2 3">
    <name type="scientific">Eschrichtius robustus</name>
    <name type="common">California gray whale</name>
    <name type="synonym">Eschrichtius gibbosus</name>
    <dbReference type="NCBI Taxonomy" id="9764"/>
    <lineage>
        <taxon>Eukaryota</taxon>
        <taxon>Metazoa</taxon>
        <taxon>Chordata</taxon>
        <taxon>Craniata</taxon>
        <taxon>Vertebrata</taxon>
        <taxon>Euteleostomi</taxon>
        <taxon>Mammalia</taxon>
        <taxon>Eutheria</taxon>
        <taxon>Laurasiatheria</taxon>
        <taxon>Artiodactyla</taxon>
        <taxon>Whippomorpha</taxon>
        <taxon>Cetacea</taxon>
        <taxon>Mysticeti</taxon>
        <taxon>Eschrichtiidae</taxon>
        <taxon>Eschrichtius</taxon>
    </lineage>
</organism>
<feature type="compositionally biased region" description="Basic and acidic residues" evidence="1">
    <location>
        <begin position="48"/>
        <end position="71"/>
    </location>
</feature>
<feature type="compositionally biased region" description="Acidic residues" evidence="1">
    <location>
        <begin position="99"/>
        <end position="122"/>
    </location>
</feature>
<evidence type="ECO:0000256" key="1">
    <source>
        <dbReference type="SAM" id="MobiDB-lite"/>
    </source>
</evidence>
<reference evidence="2 3" key="1">
    <citation type="submission" date="2022-11" db="EMBL/GenBank/DDBJ databases">
        <title>Whole genome sequence of Eschrichtius robustus ER-17-0199.</title>
        <authorList>
            <person name="Bruniche-Olsen A."/>
            <person name="Black A.N."/>
            <person name="Fields C.J."/>
            <person name="Walden K."/>
            <person name="Dewoody J.A."/>
        </authorList>
    </citation>
    <scope>NUCLEOTIDE SEQUENCE [LARGE SCALE GENOMIC DNA]</scope>
    <source>
        <strain evidence="2">ER-17-0199</strain>
        <tissue evidence="2">Blubber</tissue>
    </source>
</reference>
<dbReference type="Proteomes" id="UP001159641">
    <property type="component" value="Unassembled WGS sequence"/>
</dbReference>
<dbReference type="EMBL" id="JAIQCJ010001090">
    <property type="protein sequence ID" value="KAJ8792618.1"/>
    <property type="molecule type" value="Genomic_DNA"/>
</dbReference>
<name>A0AB34HK26_ESCRO</name>